<dbReference type="Proteomes" id="UP000324758">
    <property type="component" value="Unassembled WGS sequence"/>
</dbReference>
<dbReference type="OrthoDB" id="8251224at2"/>
<name>A0A5D3KJ72_9BRAD</name>
<dbReference type="AlphaFoldDB" id="A0A5D3KJ72"/>
<reference evidence="1 2" key="1">
    <citation type="submission" date="2019-08" db="EMBL/GenBank/DDBJ databases">
        <title>Bradyrhizobium hipponensis sp. nov., a rhizobium isolated from a Lupinus angustifolius root nodule in Tunisia.</title>
        <authorList>
            <person name="Off K."/>
            <person name="Rejili M."/>
            <person name="Mars M."/>
            <person name="Brachmann A."/>
            <person name="Marin M."/>
        </authorList>
    </citation>
    <scope>NUCLEOTIDE SEQUENCE [LARGE SCALE GENOMIC DNA]</scope>
    <source>
        <strain evidence="1 2">CTAW71</strain>
    </source>
</reference>
<sequence length="134" mass="14664">MARESSHDRPATPKLTNRNHLECFALYALLQGVPFDSAVALTMRLINGSEFIGEPFGAANFIAMASTLHALATPWLGPKFPHFFRHCFEPLFADPALSFSDKVTRWLAQPNTPLKLLSNLLLLSALAVGVAGMQ</sequence>
<accession>A0A5D3KJ72</accession>
<gene>
    <name evidence="1" type="ORF">FXB40_15170</name>
</gene>
<evidence type="ECO:0000313" key="1">
    <source>
        <dbReference type="EMBL" id="TYL95752.1"/>
    </source>
</evidence>
<protein>
    <submittedName>
        <fullName evidence="1">Uncharacterized protein</fullName>
    </submittedName>
</protein>
<organism evidence="1 2">
    <name type="scientific">Bradyrhizobium rifense</name>
    <dbReference type="NCBI Taxonomy" id="515499"/>
    <lineage>
        <taxon>Bacteria</taxon>
        <taxon>Pseudomonadati</taxon>
        <taxon>Pseudomonadota</taxon>
        <taxon>Alphaproteobacteria</taxon>
        <taxon>Hyphomicrobiales</taxon>
        <taxon>Nitrobacteraceae</taxon>
        <taxon>Bradyrhizobium</taxon>
    </lineage>
</organism>
<comment type="caution">
    <text evidence="1">The sequence shown here is derived from an EMBL/GenBank/DDBJ whole genome shotgun (WGS) entry which is preliminary data.</text>
</comment>
<evidence type="ECO:0000313" key="2">
    <source>
        <dbReference type="Proteomes" id="UP000324758"/>
    </source>
</evidence>
<dbReference type="EMBL" id="VSSS01000024">
    <property type="protein sequence ID" value="TYL95752.1"/>
    <property type="molecule type" value="Genomic_DNA"/>
</dbReference>
<keyword evidence="2" id="KW-1185">Reference proteome</keyword>
<proteinExistence type="predicted"/>